<reference evidence="1" key="2">
    <citation type="journal article" date="2015" name="Data Brief">
        <title>Shoot transcriptome of the giant reed, Arundo donax.</title>
        <authorList>
            <person name="Barrero R.A."/>
            <person name="Guerrero F.D."/>
            <person name="Moolhuijzen P."/>
            <person name="Goolsby J.A."/>
            <person name="Tidwell J."/>
            <person name="Bellgard S.E."/>
            <person name="Bellgard M.I."/>
        </authorList>
    </citation>
    <scope>NUCLEOTIDE SEQUENCE</scope>
    <source>
        <tissue evidence="1">Shoot tissue taken approximately 20 cm above the soil surface</tissue>
    </source>
</reference>
<evidence type="ECO:0000313" key="1">
    <source>
        <dbReference type="EMBL" id="JAE19229.1"/>
    </source>
</evidence>
<proteinExistence type="predicted"/>
<dbReference type="EMBL" id="GBRH01178667">
    <property type="protein sequence ID" value="JAE19229.1"/>
    <property type="molecule type" value="Transcribed_RNA"/>
</dbReference>
<sequence>MLTLAGTQRFYLSFVPSGMYIFSTVIVHTRTPHIYNNRS</sequence>
<protein>
    <submittedName>
        <fullName evidence="1">Uncharacterized protein</fullName>
    </submittedName>
</protein>
<organism evidence="1">
    <name type="scientific">Arundo donax</name>
    <name type="common">Giant reed</name>
    <name type="synonym">Donax arundinaceus</name>
    <dbReference type="NCBI Taxonomy" id="35708"/>
    <lineage>
        <taxon>Eukaryota</taxon>
        <taxon>Viridiplantae</taxon>
        <taxon>Streptophyta</taxon>
        <taxon>Embryophyta</taxon>
        <taxon>Tracheophyta</taxon>
        <taxon>Spermatophyta</taxon>
        <taxon>Magnoliopsida</taxon>
        <taxon>Liliopsida</taxon>
        <taxon>Poales</taxon>
        <taxon>Poaceae</taxon>
        <taxon>PACMAD clade</taxon>
        <taxon>Arundinoideae</taxon>
        <taxon>Arundineae</taxon>
        <taxon>Arundo</taxon>
    </lineage>
</organism>
<dbReference type="AlphaFoldDB" id="A0A0A9G700"/>
<reference evidence="1" key="1">
    <citation type="submission" date="2014-09" db="EMBL/GenBank/DDBJ databases">
        <authorList>
            <person name="Magalhaes I.L.F."/>
            <person name="Oliveira U."/>
            <person name="Santos F.R."/>
            <person name="Vidigal T.H.D.A."/>
            <person name="Brescovit A.D."/>
            <person name="Santos A.J."/>
        </authorList>
    </citation>
    <scope>NUCLEOTIDE SEQUENCE</scope>
    <source>
        <tissue evidence="1">Shoot tissue taken approximately 20 cm above the soil surface</tissue>
    </source>
</reference>
<accession>A0A0A9G700</accession>
<name>A0A0A9G700_ARUDO</name>